<evidence type="ECO:0000313" key="2">
    <source>
        <dbReference type="Proteomes" id="UP001281614"/>
    </source>
</evidence>
<name>A0AAE0D6W8_COLKA</name>
<keyword evidence="2" id="KW-1185">Reference proteome</keyword>
<gene>
    <name evidence="1" type="ORF">CKAH01_16335</name>
</gene>
<protein>
    <submittedName>
        <fullName evidence="1">Uncharacterized protein</fullName>
    </submittedName>
</protein>
<dbReference type="Proteomes" id="UP001281614">
    <property type="component" value="Unassembled WGS sequence"/>
</dbReference>
<sequence length="81" mass="8669">MGLGGRTARPARDRLSVTVAPHLGLVEVPVITGEQAARAHSAHATLARPQDRLMELVVRMEEFVRVQLMETAGLLAATLAS</sequence>
<accession>A0AAE0D6W8</accession>
<evidence type="ECO:0000313" key="1">
    <source>
        <dbReference type="EMBL" id="KAK2761409.1"/>
    </source>
</evidence>
<organism evidence="1 2">
    <name type="scientific">Colletotrichum kahawae</name>
    <name type="common">Coffee berry disease fungus</name>
    <dbReference type="NCBI Taxonomy" id="34407"/>
    <lineage>
        <taxon>Eukaryota</taxon>
        <taxon>Fungi</taxon>
        <taxon>Dikarya</taxon>
        <taxon>Ascomycota</taxon>
        <taxon>Pezizomycotina</taxon>
        <taxon>Sordariomycetes</taxon>
        <taxon>Hypocreomycetidae</taxon>
        <taxon>Glomerellales</taxon>
        <taxon>Glomerellaceae</taxon>
        <taxon>Colletotrichum</taxon>
        <taxon>Colletotrichum gloeosporioides species complex</taxon>
    </lineage>
</organism>
<proteinExistence type="predicted"/>
<comment type="caution">
    <text evidence="1">The sequence shown here is derived from an EMBL/GenBank/DDBJ whole genome shotgun (WGS) entry which is preliminary data.</text>
</comment>
<dbReference type="AlphaFoldDB" id="A0AAE0D6W8"/>
<reference evidence="1" key="1">
    <citation type="submission" date="2023-02" db="EMBL/GenBank/DDBJ databases">
        <title>Colletotrichum kahawae CIFC_Que2 genome sequencing and assembly.</title>
        <authorList>
            <person name="Baroncelli R."/>
        </authorList>
    </citation>
    <scope>NUCLEOTIDE SEQUENCE</scope>
    <source>
        <strain evidence="1">CIFC_Que2</strain>
    </source>
</reference>
<dbReference type="EMBL" id="VYYT01000162">
    <property type="protein sequence ID" value="KAK2761409.1"/>
    <property type="molecule type" value="Genomic_DNA"/>
</dbReference>